<evidence type="ECO:0000256" key="3">
    <source>
        <dbReference type="ARBA" id="ARBA00006191"/>
    </source>
</evidence>
<protein>
    <recommendedName>
        <fullName evidence="4">tRNA-5-taurinomethyluridine 2-sulfurtransferase</fullName>
        <ecNumber evidence="4">2.8.1.14</ecNumber>
    </recommendedName>
</protein>
<dbReference type="Gene3D" id="3.40.50.620">
    <property type="entry name" value="HUPs"/>
    <property type="match status" value="1"/>
</dbReference>
<reference evidence="15 16" key="1">
    <citation type="journal article" date="2018" name="Gigascience">
        <title>Genomes of trombidid mites reveal novel predicted allergens and laterally-transferred genes associated with secondary metabolism.</title>
        <authorList>
            <person name="Dong X."/>
            <person name="Chaisiri K."/>
            <person name="Xia D."/>
            <person name="Armstrong S.D."/>
            <person name="Fang Y."/>
            <person name="Donnelly M.J."/>
            <person name="Kadowaki T."/>
            <person name="McGarry J.W."/>
            <person name="Darby A.C."/>
            <person name="Makepeace B.L."/>
        </authorList>
    </citation>
    <scope>NUCLEOTIDE SEQUENCE [LARGE SCALE GENOMIC DNA]</scope>
    <source>
        <strain evidence="15">UoL-UT</strain>
    </source>
</reference>
<dbReference type="GO" id="GO:0000049">
    <property type="term" value="F:tRNA binding"/>
    <property type="evidence" value="ECO:0007669"/>
    <property type="project" value="UniProtKB-KW"/>
</dbReference>
<dbReference type="Pfam" id="PF20259">
    <property type="entry name" value="tRNA_Me_trans_M"/>
    <property type="match status" value="1"/>
</dbReference>
<dbReference type="NCBIfam" id="TIGR00420">
    <property type="entry name" value="trmU"/>
    <property type="match status" value="1"/>
</dbReference>
<comment type="function">
    <text evidence="1">Catalyzes the 2-thiolation of uridine at the wobble position (U34) of mitochondrial tRNA(Lys), tRNA(Glu) and tRNA(Gln). Required for the formation of 5-taurinomethyl-2-thiouridine (tm5s2U) of mitochondrial tRNA(Lys), tRNA(Glu), and tRNA(Gln) at the wobble position. ATP is required to activate the C2 atom of the wobble base.</text>
</comment>
<dbReference type="OrthoDB" id="3685at2759"/>
<evidence type="ECO:0000256" key="8">
    <source>
        <dbReference type="ARBA" id="ARBA00022741"/>
    </source>
</evidence>
<dbReference type="GO" id="GO:0002143">
    <property type="term" value="P:tRNA wobble position uridine thiolation"/>
    <property type="evidence" value="ECO:0007669"/>
    <property type="project" value="TreeGrafter"/>
</dbReference>
<evidence type="ECO:0000256" key="7">
    <source>
        <dbReference type="ARBA" id="ARBA00022694"/>
    </source>
</evidence>
<keyword evidence="9" id="KW-0067">ATP-binding</keyword>
<dbReference type="PANTHER" id="PTHR11933">
    <property type="entry name" value="TRNA 5-METHYLAMINOMETHYL-2-THIOURIDYLATE -METHYLTRANSFERASE"/>
    <property type="match status" value="1"/>
</dbReference>
<dbReference type="VEuPathDB" id="VectorBase:LDEU001492"/>
<comment type="catalytic activity">
    <reaction evidence="12">
        <text>5-taurinomethyluridine(34) in tRNA + S-sulfanyl-L-cysteinyl-[protein] + AH2 + ATP = 5-taurinomethyl-2-thiouridine(34) in tRNA + L-cysteinyl-[protein] + A + AMP + diphosphate + H(+)</text>
        <dbReference type="Rhea" id="RHEA:47040"/>
        <dbReference type="Rhea" id="RHEA-COMP:10131"/>
        <dbReference type="Rhea" id="RHEA-COMP:11726"/>
        <dbReference type="Rhea" id="RHEA-COMP:11732"/>
        <dbReference type="Rhea" id="RHEA-COMP:11733"/>
        <dbReference type="ChEBI" id="CHEBI:13193"/>
        <dbReference type="ChEBI" id="CHEBI:15378"/>
        <dbReference type="ChEBI" id="CHEBI:17499"/>
        <dbReference type="ChEBI" id="CHEBI:29950"/>
        <dbReference type="ChEBI" id="CHEBI:30616"/>
        <dbReference type="ChEBI" id="CHEBI:33019"/>
        <dbReference type="ChEBI" id="CHEBI:61963"/>
        <dbReference type="ChEBI" id="CHEBI:87171"/>
        <dbReference type="ChEBI" id="CHEBI:87172"/>
        <dbReference type="ChEBI" id="CHEBI:456215"/>
        <dbReference type="EC" id="2.8.1.14"/>
    </reaction>
</comment>
<dbReference type="Gene3D" id="2.30.30.280">
    <property type="entry name" value="Adenine nucleotide alpha hydrolases-like domains"/>
    <property type="match status" value="1"/>
</dbReference>
<accession>A0A443SSP4</accession>
<evidence type="ECO:0000256" key="10">
    <source>
        <dbReference type="ARBA" id="ARBA00022884"/>
    </source>
</evidence>
<keyword evidence="8" id="KW-0547">Nucleotide-binding</keyword>
<feature type="domain" description="tRNA-specific 2-thiouridylase MnmA-like C-terminal" evidence="13">
    <location>
        <begin position="297"/>
        <end position="375"/>
    </location>
</feature>
<dbReference type="FunFam" id="3.40.50.620:FF:000104">
    <property type="entry name" value="Mitochondrial tRNA-specific 2-thiouridylase 1"/>
    <property type="match status" value="1"/>
</dbReference>
<dbReference type="SUPFAM" id="SSF52402">
    <property type="entry name" value="Adenine nucleotide alpha hydrolases-like"/>
    <property type="match status" value="1"/>
</dbReference>
<dbReference type="EC" id="2.8.1.14" evidence="4"/>
<dbReference type="InterPro" id="IPR046885">
    <property type="entry name" value="MnmA-like_C"/>
</dbReference>
<evidence type="ECO:0000313" key="15">
    <source>
        <dbReference type="EMBL" id="RWS30550.1"/>
    </source>
</evidence>
<keyword evidence="10" id="KW-0694">RNA-binding</keyword>
<feature type="domain" description="tRNA-specific 2-thiouridylase MnmA-like central" evidence="14">
    <location>
        <begin position="224"/>
        <end position="286"/>
    </location>
</feature>
<dbReference type="EMBL" id="NCKV01000465">
    <property type="protein sequence ID" value="RWS30550.1"/>
    <property type="molecule type" value="Genomic_DNA"/>
</dbReference>
<comment type="subcellular location">
    <subcellularLocation>
        <location evidence="2">Mitochondrion</location>
    </subcellularLocation>
</comment>
<dbReference type="CDD" id="cd01998">
    <property type="entry name" value="MnmA_TRMU-like"/>
    <property type="match status" value="1"/>
</dbReference>
<evidence type="ECO:0000256" key="6">
    <source>
        <dbReference type="ARBA" id="ARBA00022679"/>
    </source>
</evidence>
<dbReference type="PANTHER" id="PTHR11933:SF5">
    <property type="entry name" value="MITOCHONDRIAL TRNA-SPECIFIC 2-THIOURIDYLASE 1"/>
    <property type="match status" value="1"/>
</dbReference>
<evidence type="ECO:0000256" key="9">
    <source>
        <dbReference type="ARBA" id="ARBA00022840"/>
    </source>
</evidence>
<evidence type="ECO:0000256" key="1">
    <source>
        <dbReference type="ARBA" id="ARBA00003986"/>
    </source>
</evidence>
<dbReference type="GO" id="GO:0005524">
    <property type="term" value="F:ATP binding"/>
    <property type="evidence" value="ECO:0007669"/>
    <property type="project" value="UniProtKB-KW"/>
</dbReference>
<dbReference type="STRING" id="299467.A0A443SSP4"/>
<evidence type="ECO:0000256" key="2">
    <source>
        <dbReference type="ARBA" id="ARBA00004173"/>
    </source>
</evidence>
<dbReference type="InterPro" id="IPR023382">
    <property type="entry name" value="MnmA-like_central_sf"/>
</dbReference>
<dbReference type="InterPro" id="IPR014729">
    <property type="entry name" value="Rossmann-like_a/b/a_fold"/>
</dbReference>
<evidence type="ECO:0000256" key="12">
    <source>
        <dbReference type="ARBA" id="ARBA00049564"/>
    </source>
</evidence>
<dbReference type="NCBIfam" id="NF001138">
    <property type="entry name" value="PRK00143.1"/>
    <property type="match status" value="1"/>
</dbReference>
<evidence type="ECO:0000256" key="5">
    <source>
        <dbReference type="ARBA" id="ARBA00022555"/>
    </source>
</evidence>
<keyword evidence="11" id="KW-1015">Disulfide bond</keyword>
<dbReference type="Gene3D" id="2.40.30.10">
    <property type="entry name" value="Translation factors"/>
    <property type="match status" value="1"/>
</dbReference>
<keyword evidence="6" id="KW-0808">Transferase</keyword>
<evidence type="ECO:0000313" key="16">
    <source>
        <dbReference type="Proteomes" id="UP000288716"/>
    </source>
</evidence>
<proteinExistence type="inferred from homology"/>
<dbReference type="Pfam" id="PF03054">
    <property type="entry name" value="tRNA_Me_trans"/>
    <property type="match status" value="1"/>
</dbReference>
<evidence type="ECO:0000259" key="13">
    <source>
        <dbReference type="Pfam" id="PF20258"/>
    </source>
</evidence>
<evidence type="ECO:0000256" key="11">
    <source>
        <dbReference type="ARBA" id="ARBA00023157"/>
    </source>
</evidence>
<dbReference type="InterPro" id="IPR004506">
    <property type="entry name" value="MnmA-like"/>
</dbReference>
<evidence type="ECO:0000256" key="4">
    <source>
        <dbReference type="ARBA" id="ARBA00011953"/>
    </source>
</evidence>
<organism evidence="15 16">
    <name type="scientific">Leptotrombidium deliense</name>
    <dbReference type="NCBI Taxonomy" id="299467"/>
    <lineage>
        <taxon>Eukaryota</taxon>
        <taxon>Metazoa</taxon>
        <taxon>Ecdysozoa</taxon>
        <taxon>Arthropoda</taxon>
        <taxon>Chelicerata</taxon>
        <taxon>Arachnida</taxon>
        <taxon>Acari</taxon>
        <taxon>Acariformes</taxon>
        <taxon>Trombidiformes</taxon>
        <taxon>Prostigmata</taxon>
        <taxon>Anystina</taxon>
        <taxon>Parasitengona</taxon>
        <taxon>Trombiculoidea</taxon>
        <taxon>Trombiculidae</taxon>
        <taxon>Leptotrombidium</taxon>
    </lineage>
</organism>
<keyword evidence="7" id="KW-0819">tRNA processing</keyword>
<dbReference type="Proteomes" id="UP000288716">
    <property type="component" value="Unassembled WGS sequence"/>
</dbReference>
<sequence length="384" mass="44311">MHLLRPLLQASKRLRVACLVSGGVDSCVAALLLKRQGFNVIGVHLKCWDEFENGECSEKDRNDASFVCEKLGIEFKEVNYVKEYWNYVFEDFLSSYKRGDTPNIDVLCNREIKFGRFIEYALNVLNVDVVATGHYAGSSYGTFWENYNLNENYSVKLLRAKDRIRDQTLFLSGIHYAALKKVMFPLYNLTKEEVRRIAKDNGFDKITKRKPTTGICFIGKRNYQNFIDNYLQPKRGYMIDIDTNEIVCEHKGFHYWTLGQRCTNVSLNKKYFIAHKCRKSNNIFIAGGVDHSSLYSNEFTVANIHWINGQPKELESGSFDCMFKFQQKEILGKCNVTQLDSNKLLVKTKRMQRCLTPGQTSAFYLGDHCLGSAVIDSYRNSYIN</sequence>
<dbReference type="InterPro" id="IPR046884">
    <property type="entry name" value="MnmA-like_central"/>
</dbReference>
<dbReference type="AlphaFoldDB" id="A0A443SSP4"/>
<gene>
    <name evidence="15" type="ORF">B4U80_11201</name>
</gene>
<evidence type="ECO:0000259" key="14">
    <source>
        <dbReference type="Pfam" id="PF20259"/>
    </source>
</evidence>
<dbReference type="Pfam" id="PF20258">
    <property type="entry name" value="tRNA_Me_trans_C"/>
    <property type="match status" value="1"/>
</dbReference>
<name>A0A443SSP4_9ACAR</name>
<keyword evidence="16" id="KW-1185">Reference proteome</keyword>
<keyword evidence="5" id="KW-0820">tRNA-binding</keyword>
<dbReference type="GO" id="GO:0061708">
    <property type="term" value="F:tRNA-5-taurinomethyluridine 2-sulfurtransferase"/>
    <property type="evidence" value="ECO:0007669"/>
    <property type="project" value="UniProtKB-EC"/>
</dbReference>
<dbReference type="GO" id="GO:0005739">
    <property type="term" value="C:mitochondrion"/>
    <property type="evidence" value="ECO:0007669"/>
    <property type="project" value="UniProtKB-SubCell"/>
</dbReference>
<comment type="similarity">
    <text evidence="3">Belongs to the MnmA/TRMU family.</text>
</comment>
<comment type="caution">
    <text evidence="15">The sequence shown here is derived from an EMBL/GenBank/DDBJ whole genome shotgun (WGS) entry which is preliminary data.</text>
</comment>